<dbReference type="InterPro" id="IPR001254">
    <property type="entry name" value="Trypsin_dom"/>
</dbReference>
<dbReference type="PANTHER" id="PTHR24256">
    <property type="entry name" value="TRYPTASE-RELATED"/>
    <property type="match status" value="1"/>
</dbReference>
<dbReference type="RefSeq" id="WP_240130206.1">
    <property type="nucleotide sequence ID" value="NZ_JACSDI010000002.1"/>
</dbReference>
<keyword evidence="5" id="KW-1185">Reference proteome</keyword>
<feature type="chain" id="PRO_5045877480" evidence="2">
    <location>
        <begin position="18"/>
        <end position="262"/>
    </location>
</feature>
<evidence type="ECO:0000259" key="3">
    <source>
        <dbReference type="PROSITE" id="PS50240"/>
    </source>
</evidence>
<organism evidence="4 5">
    <name type="scientific">Shewanella cutis</name>
    <dbReference type="NCBI Taxonomy" id="2766780"/>
    <lineage>
        <taxon>Bacteria</taxon>
        <taxon>Pseudomonadati</taxon>
        <taxon>Pseudomonadota</taxon>
        <taxon>Gammaproteobacteria</taxon>
        <taxon>Alteromonadales</taxon>
        <taxon>Shewanellaceae</taxon>
        <taxon>Shewanella</taxon>
    </lineage>
</organism>
<reference evidence="4 5" key="1">
    <citation type="submission" date="2020-08" db="EMBL/GenBank/DDBJ databases">
        <title>Whole genome sequence of Shewanella sp strain PS-2.</title>
        <authorList>
            <person name="Das S.K."/>
        </authorList>
    </citation>
    <scope>NUCLEOTIDE SEQUENCE [LARGE SCALE GENOMIC DNA]</scope>
    <source>
        <strain evidence="4 5">PS-2</strain>
    </source>
</reference>
<proteinExistence type="predicted"/>
<dbReference type="InterPro" id="IPR001314">
    <property type="entry name" value="Peptidase_S1A"/>
</dbReference>
<dbReference type="InterPro" id="IPR043504">
    <property type="entry name" value="Peptidase_S1_PA_chymotrypsin"/>
</dbReference>
<dbReference type="PROSITE" id="PS50240">
    <property type="entry name" value="TRYPSIN_DOM"/>
    <property type="match status" value="1"/>
</dbReference>
<dbReference type="EMBL" id="JACSDI010000002">
    <property type="protein sequence ID" value="MCG9963480.1"/>
    <property type="molecule type" value="Genomic_DNA"/>
</dbReference>
<dbReference type="PRINTS" id="PR00722">
    <property type="entry name" value="CHYMOTRYPSIN"/>
</dbReference>
<protein>
    <submittedName>
        <fullName evidence="4">S1 family peptidase</fullName>
    </submittedName>
</protein>
<sequence>MKWMFVLLLAITSTANAMIIRHDVDDAKYQAAAQSDNSTVTFLGLYKGDEIVVGTGSLIDKQWVVTAAHVANELKTGNKVQFKTDFYSIKDVIKHPLWKERHFPYDIALVQLASPIKDATLAKLNHASTEMGKITTFVGRGDYGNGLVGVAGADKQLRAAHNAVVGVQEQWLQFVFDRDANALPLEGISGPGDSGGPAYLVSADSVCLMGISSWQNAESTNWEEGKYGVIEHYSRISYFRDWIEQRLFQASNIKLAGCSDSE</sequence>
<dbReference type="InterPro" id="IPR009003">
    <property type="entry name" value="Peptidase_S1_PA"/>
</dbReference>
<feature type="signal peptide" evidence="2">
    <location>
        <begin position="1"/>
        <end position="17"/>
    </location>
</feature>
<evidence type="ECO:0000313" key="4">
    <source>
        <dbReference type="EMBL" id="MCG9963480.1"/>
    </source>
</evidence>
<feature type="domain" description="Peptidase S1" evidence="3">
    <location>
        <begin position="56"/>
        <end position="248"/>
    </location>
</feature>
<dbReference type="SMART" id="SM00020">
    <property type="entry name" value="Tryp_SPc"/>
    <property type="match status" value="1"/>
</dbReference>
<evidence type="ECO:0000256" key="1">
    <source>
        <dbReference type="ARBA" id="ARBA00023157"/>
    </source>
</evidence>
<evidence type="ECO:0000313" key="5">
    <source>
        <dbReference type="Proteomes" id="UP000829384"/>
    </source>
</evidence>
<evidence type="ECO:0000256" key="2">
    <source>
        <dbReference type="SAM" id="SignalP"/>
    </source>
</evidence>
<dbReference type="SUPFAM" id="SSF50494">
    <property type="entry name" value="Trypsin-like serine proteases"/>
    <property type="match status" value="1"/>
</dbReference>
<dbReference type="Gene3D" id="2.40.10.10">
    <property type="entry name" value="Trypsin-like serine proteases"/>
    <property type="match status" value="1"/>
</dbReference>
<dbReference type="Pfam" id="PF00089">
    <property type="entry name" value="Trypsin"/>
    <property type="match status" value="1"/>
</dbReference>
<gene>
    <name evidence="4" type="ORF">H9J30_06035</name>
</gene>
<keyword evidence="2" id="KW-0732">Signal</keyword>
<comment type="caution">
    <text evidence="4">The sequence shown here is derived from an EMBL/GenBank/DDBJ whole genome shotgun (WGS) entry which is preliminary data.</text>
</comment>
<accession>A0ABS9QUS9</accession>
<dbReference type="InterPro" id="IPR051487">
    <property type="entry name" value="Ser/Thr_Proteases_Immune/Dev"/>
</dbReference>
<dbReference type="Proteomes" id="UP000829384">
    <property type="component" value="Unassembled WGS sequence"/>
</dbReference>
<keyword evidence="1" id="KW-1015">Disulfide bond</keyword>
<name>A0ABS9QUS9_9GAMM</name>